<reference evidence="1 2" key="1">
    <citation type="submission" date="2016-08" db="EMBL/GenBank/DDBJ databases">
        <title>A Parts List for Fungal Cellulosomes Revealed by Comparative Genomics.</title>
        <authorList>
            <consortium name="DOE Joint Genome Institute"/>
            <person name="Haitjema C.H."/>
            <person name="Gilmore S.P."/>
            <person name="Henske J.K."/>
            <person name="Solomon K.V."/>
            <person name="De Groot R."/>
            <person name="Kuo A."/>
            <person name="Mondo S.J."/>
            <person name="Salamov A.A."/>
            <person name="Labutti K."/>
            <person name="Zhao Z."/>
            <person name="Chiniquy J."/>
            <person name="Barry K."/>
            <person name="Brewer H.M."/>
            <person name="Purvine S.O."/>
            <person name="Wright A.T."/>
            <person name="Boxma B."/>
            <person name="Van Alen T."/>
            <person name="Hackstein J.H."/>
            <person name="Baker S.E."/>
            <person name="Grigoriev I.V."/>
            <person name="O'Malley M.A."/>
        </authorList>
    </citation>
    <scope>NUCLEOTIDE SEQUENCE [LARGE SCALE GENOMIC DNA]</scope>
    <source>
        <strain evidence="1 2">G1</strain>
    </source>
</reference>
<dbReference type="EMBL" id="MCOG01000017">
    <property type="protein sequence ID" value="ORY78296.1"/>
    <property type="molecule type" value="Genomic_DNA"/>
</dbReference>
<dbReference type="AlphaFoldDB" id="A0A1Y2F4P1"/>
<name>A0A1Y2F4P1_9FUNG</name>
<evidence type="ECO:0000313" key="1">
    <source>
        <dbReference type="EMBL" id="ORY78296.1"/>
    </source>
</evidence>
<accession>A0A1Y2F4P1</accession>
<gene>
    <name evidence="1" type="ORF">LY90DRAFT_501061</name>
</gene>
<proteinExistence type="predicted"/>
<sequence length="286" mass="33041">MVNHANFKGRNFLLTVNEASLEYYQDIIPYLTNISQFQYLLCCEHVGQPHKHYPIFVHYNNTKKLRVARLYGCHVEKCFGSAQQNINYVKAEDPKHREEGIESVLIDEIGEAKLKGGVWSVGGLTELDNPDELPAQLYNTYNKIKGEKSKRLSLGNWRKNVKLYYIQGPSAIRKSNNAEEIIKDWYVDKGVEDENEMFFELKYDGSFYSGVNIEYSSEVAVFNDFRAGVMKPEEFISVIDYCVHNLNIKGTEAKNNYKLIIVTLVQKLNSIEMWKILKEENNGNVE</sequence>
<comment type="caution">
    <text evidence="1">The sequence shown here is derived from an EMBL/GenBank/DDBJ whole genome shotgun (WGS) entry which is preliminary data.</text>
</comment>
<evidence type="ECO:0000313" key="2">
    <source>
        <dbReference type="Proteomes" id="UP000193920"/>
    </source>
</evidence>
<protein>
    <submittedName>
        <fullName evidence="1">Uncharacterized protein</fullName>
    </submittedName>
</protein>
<dbReference type="Gene3D" id="3.40.1310.20">
    <property type="match status" value="1"/>
</dbReference>
<keyword evidence="2" id="KW-1185">Reference proteome</keyword>
<dbReference type="OrthoDB" id="10342073at2759"/>
<dbReference type="Proteomes" id="UP000193920">
    <property type="component" value="Unassembled WGS sequence"/>
</dbReference>
<organism evidence="1 2">
    <name type="scientific">Neocallimastix californiae</name>
    <dbReference type="NCBI Taxonomy" id="1754190"/>
    <lineage>
        <taxon>Eukaryota</taxon>
        <taxon>Fungi</taxon>
        <taxon>Fungi incertae sedis</taxon>
        <taxon>Chytridiomycota</taxon>
        <taxon>Chytridiomycota incertae sedis</taxon>
        <taxon>Neocallimastigomycetes</taxon>
        <taxon>Neocallimastigales</taxon>
        <taxon>Neocallimastigaceae</taxon>
        <taxon>Neocallimastix</taxon>
    </lineage>
</organism>